<dbReference type="SUPFAM" id="SSF161098">
    <property type="entry name" value="MetI-like"/>
    <property type="match status" value="1"/>
</dbReference>
<dbReference type="EMBL" id="BARU01047642">
    <property type="protein sequence ID" value="GAI00896.1"/>
    <property type="molecule type" value="Genomic_DNA"/>
</dbReference>
<accession>X1L4T2</accession>
<comment type="caution">
    <text evidence="6">The sequence shown here is derived from an EMBL/GenBank/DDBJ whole genome shotgun (WGS) entry which is preliminary data.</text>
</comment>
<keyword evidence="2 5" id="KW-0812">Transmembrane</keyword>
<keyword evidence="4 5" id="KW-0472">Membrane</keyword>
<organism evidence="6">
    <name type="scientific">marine sediment metagenome</name>
    <dbReference type="NCBI Taxonomy" id="412755"/>
    <lineage>
        <taxon>unclassified sequences</taxon>
        <taxon>metagenomes</taxon>
        <taxon>ecological metagenomes</taxon>
    </lineage>
</organism>
<comment type="subcellular location">
    <subcellularLocation>
        <location evidence="1">Membrane</location>
        <topology evidence="1">Multi-pass membrane protein</topology>
    </subcellularLocation>
</comment>
<sequence>ISSGVILLALAWKVWSTAFNQTSNRAFWLRVFAALILMVGGWLLISEIPVLLAVGDEDVWVGLKATVFYSLGTIPFQLVFSILLAVLLFQRIRGSGLFR</sequence>
<feature type="transmembrane region" description="Helical" evidence="5">
    <location>
        <begin position="65"/>
        <end position="89"/>
    </location>
</feature>
<gene>
    <name evidence="6" type="ORF">S03H2_71279</name>
</gene>
<dbReference type="AlphaFoldDB" id="X1L4T2"/>
<feature type="non-terminal residue" evidence="6">
    <location>
        <position position="99"/>
    </location>
</feature>
<evidence type="ECO:0000256" key="3">
    <source>
        <dbReference type="ARBA" id="ARBA00022989"/>
    </source>
</evidence>
<dbReference type="GO" id="GO:0016020">
    <property type="term" value="C:membrane"/>
    <property type="evidence" value="ECO:0007669"/>
    <property type="project" value="UniProtKB-SubCell"/>
</dbReference>
<evidence type="ECO:0000256" key="4">
    <source>
        <dbReference type="ARBA" id="ARBA00023136"/>
    </source>
</evidence>
<dbReference type="InterPro" id="IPR035906">
    <property type="entry name" value="MetI-like_sf"/>
</dbReference>
<proteinExistence type="predicted"/>
<reference evidence="6" key="1">
    <citation type="journal article" date="2014" name="Front. Microbiol.">
        <title>High frequency of phylogenetically diverse reductive dehalogenase-homologous genes in deep subseafloor sedimentary metagenomes.</title>
        <authorList>
            <person name="Kawai M."/>
            <person name="Futagami T."/>
            <person name="Toyoda A."/>
            <person name="Takaki Y."/>
            <person name="Nishi S."/>
            <person name="Hori S."/>
            <person name="Arai W."/>
            <person name="Tsubouchi T."/>
            <person name="Morono Y."/>
            <person name="Uchiyama I."/>
            <person name="Ito T."/>
            <person name="Fujiyama A."/>
            <person name="Inagaki F."/>
            <person name="Takami H."/>
        </authorList>
    </citation>
    <scope>NUCLEOTIDE SEQUENCE</scope>
    <source>
        <strain evidence="6">Expedition CK06-06</strain>
    </source>
</reference>
<feature type="non-terminal residue" evidence="6">
    <location>
        <position position="1"/>
    </location>
</feature>
<protein>
    <submittedName>
        <fullName evidence="6">Uncharacterized protein</fullName>
    </submittedName>
</protein>
<evidence type="ECO:0000313" key="6">
    <source>
        <dbReference type="EMBL" id="GAI00896.1"/>
    </source>
</evidence>
<keyword evidence="3 5" id="KW-1133">Transmembrane helix</keyword>
<evidence type="ECO:0000256" key="2">
    <source>
        <dbReference type="ARBA" id="ARBA00022692"/>
    </source>
</evidence>
<feature type="transmembrane region" description="Helical" evidence="5">
    <location>
        <begin position="27"/>
        <end position="45"/>
    </location>
</feature>
<evidence type="ECO:0000256" key="5">
    <source>
        <dbReference type="SAM" id="Phobius"/>
    </source>
</evidence>
<name>X1L4T2_9ZZZZ</name>
<dbReference type="Gene3D" id="1.10.3720.10">
    <property type="entry name" value="MetI-like"/>
    <property type="match status" value="1"/>
</dbReference>
<evidence type="ECO:0000256" key="1">
    <source>
        <dbReference type="ARBA" id="ARBA00004141"/>
    </source>
</evidence>